<dbReference type="PANTHER" id="PTHR35391:SF3">
    <property type="entry name" value="FINGER DOMAIN PROTEIN, PUTATIVE (AFU_ORTHOLOGUE AFUA_8G04300)-RELATED"/>
    <property type="match status" value="1"/>
</dbReference>
<dbReference type="GO" id="GO:0008270">
    <property type="term" value="F:zinc ion binding"/>
    <property type="evidence" value="ECO:0007669"/>
    <property type="project" value="UniProtKB-KW"/>
</dbReference>
<feature type="region of interest" description="Disordered" evidence="2">
    <location>
        <begin position="598"/>
        <end position="659"/>
    </location>
</feature>
<evidence type="ECO:0000256" key="2">
    <source>
        <dbReference type="SAM" id="MobiDB-lite"/>
    </source>
</evidence>
<dbReference type="PROSITE" id="PS00028">
    <property type="entry name" value="ZINC_FINGER_C2H2_1"/>
    <property type="match status" value="2"/>
</dbReference>
<feature type="region of interest" description="Disordered" evidence="2">
    <location>
        <begin position="1125"/>
        <end position="1160"/>
    </location>
</feature>
<evidence type="ECO:0000259" key="3">
    <source>
        <dbReference type="PROSITE" id="PS50157"/>
    </source>
</evidence>
<reference evidence="4" key="1">
    <citation type="submission" date="2022-07" db="EMBL/GenBank/DDBJ databases">
        <title>Fungi with potential for degradation of polypropylene.</title>
        <authorList>
            <person name="Gostincar C."/>
        </authorList>
    </citation>
    <scope>NUCLEOTIDE SEQUENCE</scope>
    <source>
        <strain evidence="4">EXF-13308</strain>
    </source>
</reference>
<feature type="compositionally biased region" description="Basic and acidic residues" evidence="2">
    <location>
        <begin position="509"/>
        <end position="529"/>
    </location>
</feature>
<evidence type="ECO:0000313" key="4">
    <source>
        <dbReference type="EMBL" id="KAJ9157242.1"/>
    </source>
</evidence>
<dbReference type="InterPro" id="IPR013087">
    <property type="entry name" value="Znf_C2H2_type"/>
</dbReference>
<keyword evidence="5" id="KW-1185">Reference proteome</keyword>
<keyword evidence="1" id="KW-0479">Metal-binding</keyword>
<feature type="compositionally biased region" description="Low complexity" evidence="2">
    <location>
        <begin position="186"/>
        <end position="199"/>
    </location>
</feature>
<dbReference type="Proteomes" id="UP001174694">
    <property type="component" value="Unassembled WGS sequence"/>
</dbReference>
<keyword evidence="1" id="KW-0863">Zinc-finger</keyword>
<proteinExistence type="predicted"/>
<name>A0AA38SEZ0_9PEZI</name>
<comment type="caution">
    <text evidence="4">The sequence shown here is derived from an EMBL/GenBank/DDBJ whole genome shotgun (WGS) entry which is preliminary data.</text>
</comment>
<feature type="compositionally biased region" description="Polar residues" evidence="2">
    <location>
        <begin position="53"/>
        <end position="87"/>
    </location>
</feature>
<organism evidence="4 5">
    <name type="scientific">Pleurostoma richardsiae</name>
    <dbReference type="NCBI Taxonomy" id="41990"/>
    <lineage>
        <taxon>Eukaryota</taxon>
        <taxon>Fungi</taxon>
        <taxon>Dikarya</taxon>
        <taxon>Ascomycota</taxon>
        <taxon>Pezizomycotina</taxon>
        <taxon>Sordariomycetes</taxon>
        <taxon>Sordariomycetidae</taxon>
        <taxon>Calosphaeriales</taxon>
        <taxon>Pleurostomataceae</taxon>
        <taxon>Pleurostoma</taxon>
    </lineage>
</organism>
<sequence length="1160" mass="127735">MSFSTYTICPSSLLDATSRERMHEPRDIGTPDNQAEHVSPSSFIDPRHLSPFASHTQSNSASPLQNLTATPGESISTSSEQYQTSDFSELDEDPFFGVNFNDTEGGTPTFLEDLTPPPGQGDLQDAPFVFGAPTITSDNALLGTTLPLSPDLTASIHTTSPRSERKSPRLVQADSLPRSISPQQLSKASQDASSVSVSSHELPQLTPDTDSSRSSSESQAVPGAPTMNCPSPRVTVSVWGNDDATPVQSIDAAVHDDPSRVRVGTSADDNFIPPALYRESAEASTTRDETGAWVPDSKTGHRGFDPASRTTEEVASMNELAANRERGERNIQVGDWLSKAESSIRPDAPPVRSDPSETADDGIPQREVSLGNTTENKELPGQTYYLETGGEITREDIEIMRENRNWADAPVMFPITKENDMHYQPESSQAAIERFQRMCQDNDSIVSRAATWGTRRRSLPSIIDFEGITSGNFLKKLSLSRGEPRRQSIFKDIRGLVRKPSTSQILKRGRSDQDEERAADPESENRRESQSSLAPPDRSMSWGKKQPMPSLNTALVSMGANVASIGTTHARSGSISNTTPVVSPKSPFNLAVPVKNRLTRPRSKSELPKGARNANEGSHSNLVDMWKRSGGPPVASLAGGAPMPDQDEDEDDDDDLDEDTEMKAETAKMIDEVTPNFAGFQKQVLRQNPMLANKNNYLVDRIAHQQVVRYKSLLNAKQRHMQHVLNRSCSCGTMCIALGGRANPLGTNGDMRELDPLSAGYEGSDGDLIPLEGAVTPESFPQDIPMPPTSTLPAEFECQLCFQTKKFQKPSDWTKHVHEDVQPFTCTWDRCRDPKIFKRKADWVRHENEGHRHLEWWACDVEDCRHTCYRRDNFLQHLVREHKFPEPKVKTKAAIKRAGGVDPTWQKVEQCHTETTDKPQDEACRFCGKTFPSWKKLTVHLAKHMEQISLPILSLVRKAHIEADTIISPVQDPPPRSFAPFPVKHEPQAFDPSSGMNTMSIQQPQNTLVYPGTQQDRFTYPQVQQVPAHFQQPYYTSNTQFDGLPQNLGAMSLGMQPHMSAGFANQPSAYHGMPVTSGPFVAGPNHYMSAAPVVEPFPAMTMEEMGLQGQTVGGQMSYDAIMDPTSAGADQFTPHGSVHGGSVSPYSHSPHQGPGGFYPH</sequence>
<dbReference type="PROSITE" id="PS50157">
    <property type="entry name" value="ZINC_FINGER_C2H2_2"/>
    <property type="match status" value="1"/>
</dbReference>
<feature type="region of interest" description="Disordered" evidence="2">
    <location>
        <begin position="338"/>
        <end position="377"/>
    </location>
</feature>
<feature type="region of interest" description="Disordered" evidence="2">
    <location>
        <begin position="153"/>
        <end position="235"/>
    </location>
</feature>
<feature type="domain" description="C2H2-type" evidence="3">
    <location>
        <begin position="922"/>
        <end position="949"/>
    </location>
</feature>
<dbReference type="Pfam" id="PF26082">
    <property type="entry name" value="zf-C2H2_AcuF"/>
    <property type="match status" value="1"/>
</dbReference>
<feature type="compositionally biased region" description="Basic and acidic residues" evidence="2">
    <location>
        <begin position="17"/>
        <end position="29"/>
    </location>
</feature>
<keyword evidence="1" id="KW-0862">Zinc</keyword>
<gene>
    <name evidence="4" type="ORF">NKR23_g678</name>
</gene>
<evidence type="ECO:0000313" key="5">
    <source>
        <dbReference type="Proteomes" id="UP001174694"/>
    </source>
</evidence>
<feature type="region of interest" description="Disordered" evidence="2">
    <location>
        <begin position="500"/>
        <end position="550"/>
    </location>
</feature>
<dbReference type="EMBL" id="JANBVO010000001">
    <property type="protein sequence ID" value="KAJ9157242.1"/>
    <property type="molecule type" value="Genomic_DNA"/>
</dbReference>
<feature type="compositionally biased region" description="Acidic residues" evidence="2">
    <location>
        <begin position="645"/>
        <end position="659"/>
    </location>
</feature>
<dbReference type="AlphaFoldDB" id="A0AA38SEZ0"/>
<feature type="region of interest" description="Disordered" evidence="2">
    <location>
        <begin position="280"/>
        <end position="310"/>
    </location>
</feature>
<accession>A0AA38SEZ0</accession>
<protein>
    <submittedName>
        <fullName evidence="4">C2H2 finger domain-containing protein</fullName>
    </submittedName>
</protein>
<dbReference type="SMART" id="SM00355">
    <property type="entry name" value="ZnF_C2H2"/>
    <property type="match status" value="3"/>
</dbReference>
<feature type="region of interest" description="Disordered" evidence="2">
    <location>
        <begin position="16"/>
        <end position="128"/>
    </location>
</feature>
<dbReference type="PANTHER" id="PTHR35391">
    <property type="entry name" value="C2H2-TYPE DOMAIN-CONTAINING PROTEIN-RELATED"/>
    <property type="match status" value="1"/>
</dbReference>
<evidence type="ECO:0000256" key="1">
    <source>
        <dbReference type="PROSITE-ProRule" id="PRU00042"/>
    </source>
</evidence>
<dbReference type="InterPro" id="IPR058925">
    <property type="entry name" value="zf-C2H2_AcuF"/>
</dbReference>
<feature type="compositionally biased region" description="Basic and acidic residues" evidence="2">
    <location>
        <begin position="280"/>
        <end position="290"/>
    </location>
</feature>